<dbReference type="InterPro" id="IPR020516">
    <property type="entry name" value="Uncharacterised_YxcD"/>
</dbReference>
<evidence type="ECO:0000313" key="2">
    <source>
        <dbReference type="Proteomes" id="UP001589609"/>
    </source>
</evidence>
<keyword evidence="2" id="KW-1185">Reference proteome</keyword>
<reference evidence="1 2" key="1">
    <citation type="submission" date="2024-09" db="EMBL/GenBank/DDBJ databases">
        <authorList>
            <person name="Sun Q."/>
            <person name="Mori K."/>
        </authorList>
    </citation>
    <scope>NUCLEOTIDE SEQUENCE [LARGE SCALE GENOMIC DNA]</scope>
    <source>
        <strain evidence="1 2">JCM 11201</strain>
    </source>
</reference>
<organism evidence="1 2">
    <name type="scientific">Ectobacillus funiculus</name>
    <dbReference type="NCBI Taxonomy" id="137993"/>
    <lineage>
        <taxon>Bacteria</taxon>
        <taxon>Bacillati</taxon>
        <taxon>Bacillota</taxon>
        <taxon>Bacilli</taxon>
        <taxon>Bacillales</taxon>
        <taxon>Bacillaceae</taxon>
        <taxon>Ectobacillus</taxon>
    </lineage>
</organism>
<dbReference type="EMBL" id="JBHMAF010000119">
    <property type="protein sequence ID" value="MFB9760241.1"/>
    <property type="molecule type" value="Genomic_DNA"/>
</dbReference>
<protein>
    <submittedName>
        <fullName evidence="1">DUF2653 family protein</fullName>
    </submittedName>
</protein>
<proteinExistence type="predicted"/>
<gene>
    <name evidence="1" type="ORF">ACFFMS_17915</name>
</gene>
<sequence>MRILFEEQDVIDAVCVYEAAEHAYRPEQIEVDLQFHPAHGFHASARLPYRTVELGEQQLIDAIAVYLRDYHHFIPERLGIDLQFHEHTGITAEIIVE</sequence>
<comment type="caution">
    <text evidence="1">The sequence shown here is derived from an EMBL/GenBank/DDBJ whole genome shotgun (WGS) entry which is preliminary data.</text>
</comment>
<dbReference type="Proteomes" id="UP001589609">
    <property type="component" value="Unassembled WGS sequence"/>
</dbReference>
<evidence type="ECO:0000313" key="1">
    <source>
        <dbReference type="EMBL" id="MFB9760241.1"/>
    </source>
</evidence>
<accession>A0ABV5WIR1</accession>
<dbReference type="RefSeq" id="WP_342047149.1">
    <property type="nucleotide sequence ID" value="NZ_JBHMAF010000119.1"/>
</dbReference>
<dbReference type="Pfam" id="PF10850">
    <property type="entry name" value="DUF2653"/>
    <property type="match status" value="1"/>
</dbReference>
<name>A0ABV5WIR1_9BACI</name>